<comment type="caution">
    <text evidence="1">The sequence shown here is derived from an EMBL/GenBank/DDBJ whole genome shotgun (WGS) entry which is preliminary data.</text>
</comment>
<dbReference type="EMBL" id="NAJO01000011">
    <property type="protein sequence ID" value="OQO08919.1"/>
    <property type="molecule type" value="Genomic_DNA"/>
</dbReference>
<accession>A0A1V8TC08</accession>
<dbReference type="OrthoDB" id="2392789at2759"/>
<dbReference type="Proteomes" id="UP000192596">
    <property type="component" value="Unassembled WGS sequence"/>
</dbReference>
<gene>
    <name evidence="1" type="ORF">B0A48_05809</name>
</gene>
<keyword evidence="2" id="KW-1185">Reference proteome</keyword>
<organism evidence="1 2">
    <name type="scientific">Cryoendolithus antarcticus</name>
    <dbReference type="NCBI Taxonomy" id="1507870"/>
    <lineage>
        <taxon>Eukaryota</taxon>
        <taxon>Fungi</taxon>
        <taxon>Dikarya</taxon>
        <taxon>Ascomycota</taxon>
        <taxon>Pezizomycotina</taxon>
        <taxon>Dothideomycetes</taxon>
        <taxon>Dothideomycetidae</taxon>
        <taxon>Cladosporiales</taxon>
        <taxon>Cladosporiaceae</taxon>
        <taxon>Cryoendolithus</taxon>
    </lineage>
</organism>
<name>A0A1V8TC08_9PEZI</name>
<dbReference type="AlphaFoldDB" id="A0A1V8TC08"/>
<reference evidence="2" key="1">
    <citation type="submission" date="2017-03" db="EMBL/GenBank/DDBJ databases">
        <title>Genomes of endolithic fungi from Antarctica.</title>
        <authorList>
            <person name="Coleine C."/>
            <person name="Masonjones S."/>
            <person name="Stajich J.E."/>
        </authorList>
    </citation>
    <scope>NUCLEOTIDE SEQUENCE [LARGE SCALE GENOMIC DNA]</scope>
    <source>
        <strain evidence="2">CCFEE 5527</strain>
    </source>
</reference>
<proteinExistence type="predicted"/>
<dbReference type="InParanoid" id="A0A1V8TC08"/>
<evidence type="ECO:0000313" key="2">
    <source>
        <dbReference type="Proteomes" id="UP000192596"/>
    </source>
</evidence>
<protein>
    <submittedName>
        <fullName evidence="1">Uncharacterized protein</fullName>
    </submittedName>
</protein>
<evidence type="ECO:0000313" key="1">
    <source>
        <dbReference type="EMBL" id="OQO08919.1"/>
    </source>
</evidence>
<sequence>MTFVLDEEDTSFGKALSSLWLSYGLAKTENRAWFLDDSRWAYGKYTSYFMPPPSPGCTPPPASQIVPCPYGARHIVVSSATAHWTFGSAFRAQYTRSRRHGLERSHEVFGMLRSGYEDLFKLFGGDAEFVEQRVEELRTESRISGHPVVGMHIRRGDLHPLSYEYSRDYLPLELYTNAASHLITSLTTKTQASTPLTKEARQQILLLASDDPGLITNPDLLISFPTSLTVSSAQSRILLATKSALDASSPADSIRAPNSAYTKHIPENAGWDGGFYPSLFLSLGSSADLEQTMRMRELFGRGYLLDLAVLGGSDGTDMRDN</sequence>